<proteinExistence type="predicted"/>
<reference evidence="2 3" key="1">
    <citation type="journal article" date="2013" name="BMC Genomics">
        <title>Genome sequencing and comparative genomics of honey bee microsporidia, Nosema apis reveal novel insights into host-parasite interactions.</title>
        <authorList>
            <person name="Chen Yp."/>
            <person name="Pettis J.S."/>
            <person name="Zhao Y."/>
            <person name="Liu X."/>
            <person name="Tallon L.J."/>
            <person name="Sadzewicz L.D."/>
            <person name="Li R."/>
            <person name="Zheng H."/>
            <person name="Huang S."/>
            <person name="Zhang X."/>
            <person name="Hamilton M.C."/>
            <person name="Pernal S.F."/>
            <person name="Melathopoulos A.P."/>
            <person name="Yan X."/>
            <person name="Evans J.D."/>
        </authorList>
    </citation>
    <scope>NUCLEOTIDE SEQUENCE [LARGE SCALE GENOMIC DNA]</scope>
    <source>
        <strain evidence="2 3">BRL 01</strain>
    </source>
</reference>
<evidence type="ECO:0000313" key="2">
    <source>
        <dbReference type="EMBL" id="EQB60656.1"/>
    </source>
</evidence>
<name>T0MBT1_9MICR</name>
<dbReference type="OrthoDB" id="2196219at2759"/>
<sequence>MENKSENSDQTHIQSHKGMLQGKTFRRGRFLIEDYSECIVKDYNTFLYKIMNYDSKRIVYKNDKIKNLVKILEIQNKQIRLLKTVLPIDTGIDKCFDLTCDEAEQLLKEFKDENL</sequence>
<evidence type="ECO:0000313" key="3">
    <source>
        <dbReference type="Proteomes" id="UP000053780"/>
    </source>
</evidence>
<dbReference type="VEuPathDB" id="MicrosporidiaDB:NAPIS_ORF01779"/>
<feature type="region of interest" description="Disordered" evidence="1">
    <location>
        <begin position="1"/>
        <end position="20"/>
    </location>
</feature>
<dbReference type="Proteomes" id="UP000053780">
    <property type="component" value="Unassembled WGS sequence"/>
</dbReference>
<protein>
    <submittedName>
        <fullName evidence="2">Uncharacterized protein</fullName>
    </submittedName>
</protein>
<dbReference type="EMBL" id="KE647263">
    <property type="protein sequence ID" value="EQB60656.1"/>
    <property type="molecule type" value="Genomic_DNA"/>
</dbReference>
<organism evidence="2 3">
    <name type="scientific">Vairimorpha apis BRL 01</name>
    <dbReference type="NCBI Taxonomy" id="1037528"/>
    <lineage>
        <taxon>Eukaryota</taxon>
        <taxon>Fungi</taxon>
        <taxon>Fungi incertae sedis</taxon>
        <taxon>Microsporidia</taxon>
        <taxon>Nosematidae</taxon>
        <taxon>Vairimorpha</taxon>
    </lineage>
</organism>
<dbReference type="AlphaFoldDB" id="T0MBT1"/>
<dbReference type="HOGENOM" id="CLU_2109719_0_0_1"/>
<evidence type="ECO:0000256" key="1">
    <source>
        <dbReference type="SAM" id="MobiDB-lite"/>
    </source>
</evidence>
<keyword evidence="3" id="KW-1185">Reference proteome</keyword>
<accession>T0MBT1</accession>
<gene>
    <name evidence="2" type="ORF">NAPIS_ORF01779</name>
</gene>